<evidence type="ECO:0000256" key="2">
    <source>
        <dbReference type="SAM" id="Phobius"/>
    </source>
</evidence>
<evidence type="ECO:0000313" key="4">
    <source>
        <dbReference type="Proteomes" id="UP000199371"/>
    </source>
</evidence>
<feature type="coiled-coil region" evidence="1">
    <location>
        <begin position="194"/>
        <end position="221"/>
    </location>
</feature>
<feature type="transmembrane region" description="Helical" evidence="2">
    <location>
        <begin position="633"/>
        <end position="654"/>
    </location>
</feature>
<name>A0A1H6JYV8_9GAMM</name>
<keyword evidence="1" id="KW-0175">Coiled coil</keyword>
<gene>
    <name evidence="3" type="ORF">SAMN05660691_00717</name>
</gene>
<feature type="transmembrane region" description="Helical" evidence="2">
    <location>
        <begin position="609"/>
        <end position="626"/>
    </location>
</feature>
<dbReference type="PANTHER" id="PTHR33406:SF13">
    <property type="entry name" value="MEMBRANE PROTEIN YDFJ"/>
    <property type="match status" value="1"/>
</dbReference>
<dbReference type="Gene3D" id="1.20.1640.10">
    <property type="entry name" value="Multidrug efflux transporter AcrB transmembrane domain"/>
    <property type="match status" value="1"/>
</dbReference>
<evidence type="ECO:0000256" key="1">
    <source>
        <dbReference type="SAM" id="Coils"/>
    </source>
</evidence>
<feature type="transmembrane region" description="Helical" evidence="2">
    <location>
        <begin position="242"/>
        <end position="260"/>
    </location>
</feature>
<evidence type="ECO:0000313" key="3">
    <source>
        <dbReference type="EMBL" id="SEH66163.1"/>
    </source>
</evidence>
<keyword evidence="2" id="KW-0472">Membrane</keyword>
<feature type="transmembrane region" description="Helical" evidence="2">
    <location>
        <begin position="265"/>
        <end position="286"/>
    </location>
</feature>
<feature type="transmembrane region" description="Helical" evidence="2">
    <location>
        <begin position="322"/>
        <end position="344"/>
    </location>
</feature>
<sequence>MRRNFTLILWLAAVALMLLYVLLQLPQRHWNSSITAAMPGTTTPWQNQLMQQNSSSHHLSLLLTGQPLPQLRQAAVQLQQQTLPGLSWYQPGALMQQLQQQYQQHQALLASPTALTQLQSGQYQQLVDAAWQRLLSPAPMLAEALQYDPLLLTQQYIEQQAPFSALQPRQAWFESNESAAILLHASLSIDPFDRTDAGKLAAALEHQLQQLQHQEPELQLARSGVLFHAVNAADNASFEMQFYGGLSLVAILLLLGVSFYSIKPLLLAAVVLGCATLSGLAALLILVPQPHVLALVFATTLIGIAIDYSFHGMLAANKGQRYFLAMLPSLALGLLTTLLGYLTLTVLPFALLNQVAIFMCAGLTAAFISVWLLFPYWLAPQSLHNNASLLHCCEQISGRYNNTSALKVWSGALVLATLVCLLLLNQARFVDDVRLFNQSPASLLAQEQQVRSLGSQQWDSRFIVVLADNAEQVLQQEQQLLPLLKHWQQRGWLKGWQALSQQLPSVQLQDQLQQQLQLAYQSEPVQQYLSQLQLAAPAPRPERLQPDNFNSVLLQQLFSLQQHSASVILLSGVNIPDTERAQLNSMAQIHWLDPIADTNQVLAQLRSQLSHWLLLALAVTLLILLWRRGIKAACAITLMLLIAVGGALLLSQLLQQQLNIFNLVAALLVLALALDYGVFFTARLSSADVYQAVLLSAVTSCLAFGLLSFSQTPAVASFGFTVFCGVALAALLAPLLTVISVKESDKHGTL</sequence>
<proteinExistence type="predicted"/>
<dbReference type="SUPFAM" id="SSF82866">
    <property type="entry name" value="Multidrug efflux transporter AcrB transmembrane domain"/>
    <property type="match status" value="2"/>
</dbReference>
<dbReference type="GO" id="GO:0005886">
    <property type="term" value="C:plasma membrane"/>
    <property type="evidence" value="ECO:0007669"/>
    <property type="project" value="TreeGrafter"/>
</dbReference>
<reference evidence="4" key="1">
    <citation type="submission" date="2016-10" db="EMBL/GenBank/DDBJ databases">
        <authorList>
            <person name="Varghese N."/>
            <person name="Submissions S."/>
        </authorList>
    </citation>
    <scope>NUCLEOTIDE SEQUENCE [LARGE SCALE GENOMIC DNA]</scope>
    <source>
        <strain evidence="4">DSM 17616</strain>
    </source>
</reference>
<keyword evidence="2" id="KW-0812">Transmembrane</keyword>
<keyword evidence="2" id="KW-1133">Transmembrane helix</keyword>
<feature type="transmembrane region" description="Helical" evidence="2">
    <location>
        <begin position="356"/>
        <end position="379"/>
    </location>
</feature>
<dbReference type="RefSeq" id="WP_092790296.1">
    <property type="nucleotide sequence ID" value="NZ_FNXF01000002.1"/>
</dbReference>
<feature type="transmembrane region" description="Helical" evidence="2">
    <location>
        <begin position="715"/>
        <end position="741"/>
    </location>
</feature>
<feature type="transmembrane region" description="Helical" evidence="2">
    <location>
        <begin position="405"/>
        <end position="424"/>
    </location>
</feature>
<dbReference type="AlphaFoldDB" id="A0A1H6JYV8"/>
<accession>A0A1H6JYV8</accession>
<organism evidence="3 4">
    <name type="scientific">Rheinheimera pacifica</name>
    <dbReference type="NCBI Taxonomy" id="173990"/>
    <lineage>
        <taxon>Bacteria</taxon>
        <taxon>Pseudomonadati</taxon>
        <taxon>Pseudomonadota</taxon>
        <taxon>Gammaproteobacteria</taxon>
        <taxon>Chromatiales</taxon>
        <taxon>Chromatiaceae</taxon>
        <taxon>Rheinheimera</taxon>
    </lineage>
</organism>
<dbReference type="STRING" id="173990.SAMN05660691_00717"/>
<protein>
    <submittedName>
        <fullName evidence="3">Predicted exporter</fullName>
    </submittedName>
</protein>
<dbReference type="Proteomes" id="UP000199371">
    <property type="component" value="Unassembled WGS sequence"/>
</dbReference>
<dbReference type="OrthoDB" id="9780358at2"/>
<dbReference type="PANTHER" id="PTHR33406">
    <property type="entry name" value="MEMBRANE PROTEIN MJ1562-RELATED"/>
    <property type="match status" value="1"/>
</dbReference>
<feature type="transmembrane region" description="Helical" evidence="2">
    <location>
        <begin position="689"/>
        <end position="709"/>
    </location>
</feature>
<feature type="transmembrane region" description="Helical" evidence="2">
    <location>
        <begin position="292"/>
        <end position="310"/>
    </location>
</feature>
<feature type="transmembrane region" description="Helical" evidence="2">
    <location>
        <begin position="660"/>
        <end position="682"/>
    </location>
</feature>
<dbReference type="InterPro" id="IPR050545">
    <property type="entry name" value="Mycobact_MmpL"/>
</dbReference>
<keyword evidence="4" id="KW-1185">Reference proteome</keyword>
<dbReference type="EMBL" id="FNXF01000002">
    <property type="protein sequence ID" value="SEH66163.1"/>
    <property type="molecule type" value="Genomic_DNA"/>
</dbReference>